<reference evidence="1" key="1">
    <citation type="submission" date="2020-11" db="EMBL/GenBank/DDBJ databases">
        <authorList>
            <person name="Tran Van P."/>
        </authorList>
    </citation>
    <scope>NUCLEOTIDE SEQUENCE</scope>
</reference>
<organism evidence="1">
    <name type="scientific">Timema tahoe</name>
    <dbReference type="NCBI Taxonomy" id="61484"/>
    <lineage>
        <taxon>Eukaryota</taxon>
        <taxon>Metazoa</taxon>
        <taxon>Ecdysozoa</taxon>
        <taxon>Arthropoda</taxon>
        <taxon>Hexapoda</taxon>
        <taxon>Insecta</taxon>
        <taxon>Pterygota</taxon>
        <taxon>Neoptera</taxon>
        <taxon>Polyneoptera</taxon>
        <taxon>Phasmatodea</taxon>
        <taxon>Timematodea</taxon>
        <taxon>Timematoidea</taxon>
        <taxon>Timematidae</taxon>
        <taxon>Timema</taxon>
    </lineage>
</organism>
<dbReference type="AlphaFoldDB" id="A0A7R9ILK1"/>
<evidence type="ECO:0000313" key="1">
    <source>
        <dbReference type="EMBL" id="CAD7460594.1"/>
    </source>
</evidence>
<dbReference type="EMBL" id="OE003843">
    <property type="protein sequence ID" value="CAD7460594.1"/>
    <property type="molecule type" value="Genomic_DNA"/>
</dbReference>
<sequence length="68" mass="8037">MAFEKVRRCKLQRKILVESRFFKMVDQYLNGISEEEWIVENPNKSRNNMEGIACIIPSKTHKLLQVAQ</sequence>
<name>A0A7R9ILK1_9NEOP</name>
<gene>
    <name evidence="1" type="ORF">TTEB3V08_LOCUS8517</name>
</gene>
<protein>
    <submittedName>
        <fullName evidence="1">Uncharacterized protein</fullName>
    </submittedName>
</protein>
<accession>A0A7R9ILK1</accession>
<proteinExistence type="predicted"/>